<dbReference type="PANTHER" id="PTHR33361:SF2">
    <property type="entry name" value="DUF885 DOMAIN-CONTAINING PROTEIN"/>
    <property type="match status" value="1"/>
</dbReference>
<gene>
    <name evidence="2" type="ORF">HGP29_08670</name>
</gene>
<keyword evidence="3" id="KW-1185">Reference proteome</keyword>
<dbReference type="AlphaFoldDB" id="A0A7X8XVF0"/>
<proteinExistence type="predicted"/>
<name>A0A7X8XVF0_9BACT</name>
<dbReference type="InterPro" id="IPR010281">
    <property type="entry name" value="DUF885"/>
</dbReference>
<comment type="caution">
    <text evidence="2">The sequence shown here is derived from an EMBL/GenBank/DDBJ whole genome shotgun (WGS) entry which is preliminary data.</text>
</comment>
<sequence length="640" mass="76861">MKFNKIYKEFYWEKIRFHFRNHWLRYLQSAILVFLIVLVSDRINTWFFRPSKMYTLLDRFFYDYTLSHPELLTKTKAFKWPYASSSLEGSLNNESLIQTEKDFEYLKDELEFLSRYDRKKLTKDEKLSRDIFEFLMEVNILDRWIYEHVKYPIDHIEGIQVQLPLFMINCHSIENVNEAYNYIYRLEEAQDKVSELISGKPLFPSEVENRQTSKGILYRRENESLEEAIHHFNINEDHALPPKVILALIHKQLEAFLSVPLEENIFYKDFMSKVTQLDNDDIKQKLPELEYQLKKAIEGSVIPSFDALMRTVDEVYMQAEEEITLMRFEKEGDDYYRHLIQYTCGLNQEEIENDFRPRNLNYEARKLVSREKKKLGVLFDSLGLEGTTLREQFESFYQKQNIDQKWFVHNDFQKYFQAAPFIKNQHEPIEIRRLPHFMSNFDLEPFYYEGSFDSSRAGRVYLCDSLSKYQEMMMPVFAISSAAQDEWSKYRLENKKLPLFRRELSFNYIVEFWKNIYLSTYYKSATLEERALYQIWRLNNAIMMRCDLGIHHFLWTKREAVEYVFENSILNFRDSEKIVEKSTSLPASFVAKGFAMKLVDQICKERDIYIDNQIGREVMSELFIQGGLTYSSYKEILKAE</sequence>
<protein>
    <submittedName>
        <fullName evidence="2">DUF885 domain-containing protein</fullName>
    </submittedName>
</protein>
<keyword evidence="1" id="KW-0472">Membrane</keyword>
<reference evidence="2 3" key="1">
    <citation type="submission" date="2020-04" db="EMBL/GenBank/DDBJ databases">
        <title>Flammeovirga sp. SR4, a novel species isolated from seawater.</title>
        <authorList>
            <person name="Wang X."/>
        </authorList>
    </citation>
    <scope>NUCLEOTIDE SEQUENCE [LARGE SCALE GENOMIC DNA]</scope>
    <source>
        <strain evidence="2 3">SR4</strain>
    </source>
</reference>
<dbReference type="Pfam" id="PF05960">
    <property type="entry name" value="DUF885"/>
    <property type="match status" value="1"/>
</dbReference>
<keyword evidence="1" id="KW-1133">Transmembrane helix</keyword>
<evidence type="ECO:0000313" key="2">
    <source>
        <dbReference type="EMBL" id="NLR91277.1"/>
    </source>
</evidence>
<accession>A0A7X8XVF0</accession>
<dbReference type="PANTHER" id="PTHR33361">
    <property type="entry name" value="GLR0591 PROTEIN"/>
    <property type="match status" value="1"/>
</dbReference>
<dbReference type="RefSeq" id="WP_168881972.1">
    <property type="nucleotide sequence ID" value="NZ_JABAIL010000002.1"/>
</dbReference>
<feature type="transmembrane region" description="Helical" evidence="1">
    <location>
        <begin position="23"/>
        <end position="40"/>
    </location>
</feature>
<organism evidence="2 3">
    <name type="scientific">Flammeovirga agarivorans</name>
    <dbReference type="NCBI Taxonomy" id="2726742"/>
    <lineage>
        <taxon>Bacteria</taxon>
        <taxon>Pseudomonadati</taxon>
        <taxon>Bacteroidota</taxon>
        <taxon>Cytophagia</taxon>
        <taxon>Cytophagales</taxon>
        <taxon>Flammeovirgaceae</taxon>
        <taxon>Flammeovirga</taxon>
    </lineage>
</organism>
<evidence type="ECO:0000313" key="3">
    <source>
        <dbReference type="Proteomes" id="UP000585050"/>
    </source>
</evidence>
<dbReference type="EMBL" id="JABAIL010000002">
    <property type="protein sequence ID" value="NLR91277.1"/>
    <property type="molecule type" value="Genomic_DNA"/>
</dbReference>
<dbReference type="Proteomes" id="UP000585050">
    <property type="component" value="Unassembled WGS sequence"/>
</dbReference>
<keyword evidence="1" id="KW-0812">Transmembrane</keyword>
<evidence type="ECO:0000256" key="1">
    <source>
        <dbReference type="SAM" id="Phobius"/>
    </source>
</evidence>